<dbReference type="SUPFAM" id="SSF46785">
    <property type="entry name" value="Winged helix' DNA-binding domain"/>
    <property type="match status" value="1"/>
</dbReference>
<keyword evidence="2" id="KW-0805">Transcription regulation</keyword>
<evidence type="ECO:0000313" key="7">
    <source>
        <dbReference type="Proteomes" id="UP000245974"/>
    </source>
</evidence>
<dbReference type="EMBL" id="OOGT01000062">
    <property type="protein sequence ID" value="SPL70482.1"/>
    <property type="molecule type" value="Genomic_DNA"/>
</dbReference>
<evidence type="ECO:0000256" key="2">
    <source>
        <dbReference type="ARBA" id="ARBA00023015"/>
    </source>
</evidence>
<feature type="domain" description="HTH lysR-type" evidence="5">
    <location>
        <begin position="1"/>
        <end position="57"/>
    </location>
</feature>
<evidence type="ECO:0000313" key="6">
    <source>
        <dbReference type="EMBL" id="SPL70482.1"/>
    </source>
</evidence>
<dbReference type="GO" id="GO:0000976">
    <property type="term" value="F:transcription cis-regulatory region binding"/>
    <property type="evidence" value="ECO:0007669"/>
    <property type="project" value="TreeGrafter"/>
</dbReference>
<dbReference type="OrthoDB" id="464481at2"/>
<dbReference type="InterPro" id="IPR036388">
    <property type="entry name" value="WH-like_DNA-bd_sf"/>
</dbReference>
<keyword evidence="4" id="KW-0804">Transcription</keyword>
<dbReference type="Pfam" id="PF00126">
    <property type="entry name" value="HTH_1"/>
    <property type="match status" value="1"/>
</dbReference>
<dbReference type="PROSITE" id="PS50931">
    <property type="entry name" value="HTH_LYSR"/>
    <property type="match status" value="1"/>
</dbReference>
<gene>
    <name evidence="6" type="primary">yofA_2</name>
    <name evidence="6" type="ORF">KPC_1660</name>
</gene>
<comment type="similarity">
    <text evidence="1">Belongs to the LysR transcriptional regulatory family.</text>
</comment>
<evidence type="ECO:0000256" key="4">
    <source>
        <dbReference type="ARBA" id="ARBA00023163"/>
    </source>
</evidence>
<dbReference type="Pfam" id="PF03466">
    <property type="entry name" value="LysR_substrate"/>
    <property type="match status" value="1"/>
</dbReference>
<evidence type="ECO:0000256" key="3">
    <source>
        <dbReference type="ARBA" id="ARBA00023125"/>
    </source>
</evidence>
<dbReference type="Gene3D" id="3.40.190.290">
    <property type="match status" value="1"/>
</dbReference>
<dbReference type="PRINTS" id="PR00039">
    <property type="entry name" value="HTHLYSR"/>
</dbReference>
<dbReference type="InterPro" id="IPR000847">
    <property type="entry name" value="LysR_HTH_N"/>
</dbReference>
<keyword evidence="7" id="KW-1185">Reference proteome</keyword>
<dbReference type="PANTHER" id="PTHR30126:SF40">
    <property type="entry name" value="HTH-TYPE TRANSCRIPTIONAL REGULATOR GLTR"/>
    <property type="match status" value="1"/>
</dbReference>
<organism evidence="6 7">
    <name type="scientific">Acinetobacter stercoris</name>
    <dbReference type="NCBI Taxonomy" id="2126983"/>
    <lineage>
        <taxon>Bacteria</taxon>
        <taxon>Pseudomonadati</taxon>
        <taxon>Pseudomonadota</taxon>
        <taxon>Gammaproteobacteria</taxon>
        <taxon>Moraxellales</taxon>
        <taxon>Moraxellaceae</taxon>
        <taxon>Acinetobacter</taxon>
    </lineage>
</organism>
<proteinExistence type="inferred from homology"/>
<dbReference type="GO" id="GO:0003700">
    <property type="term" value="F:DNA-binding transcription factor activity"/>
    <property type="evidence" value="ECO:0007669"/>
    <property type="project" value="InterPro"/>
</dbReference>
<accession>A0A2U3MYH0</accession>
<reference evidence="7" key="1">
    <citation type="submission" date="2018-03" db="EMBL/GenBank/DDBJ databases">
        <authorList>
            <person name="Blom J."/>
        </authorList>
    </citation>
    <scope>NUCLEOTIDE SEQUENCE [LARGE SCALE GENOMIC DNA]</scope>
    <source>
        <strain evidence="7">KPC-SM-21</strain>
    </source>
</reference>
<dbReference type="InterPro" id="IPR005119">
    <property type="entry name" value="LysR_subst-bd"/>
</dbReference>
<dbReference type="AlphaFoldDB" id="A0A2U3MYH0"/>
<dbReference type="InterPro" id="IPR036390">
    <property type="entry name" value="WH_DNA-bd_sf"/>
</dbReference>
<protein>
    <submittedName>
        <fullName evidence="6">HTH-type transcriptional regulator YofA</fullName>
    </submittedName>
</protein>
<evidence type="ECO:0000259" key="5">
    <source>
        <dbReference type="PROSITE" id="PS50931"/>
    </source>
</evidence>
<dbReference type="PANTHER" id="PTHR30126">
    <property type="entry name" value="HTH-TYPE TRANSCRIPTIONAL REGULATOR"/>
    <property type="match status" value="1"/>
</dbReference>
<keyword evidence="3" id="KW-0238">DNA-binding</keyword>
<dbReference type="Proteomes" id="UP000245974">
    <property type="component" value="Unassembled WGS sequence"/>
</dbReference>
<name>A0A2U3MYH0_9GAMM</name>
<dbReference type="Gene3D" id="1.10.10.10">
    <property type="entry name" value="Winged helix-like DNA-binding domain superfamily/Winged helix DNA-binding domain"/>
    <property type="match status" value="1"/>
</dbReference>
<sequence>MQLKSLEIFMSVLEHGSFSHAAQYLHTVQSNITSHIKKLESELGCELLSRQSPIQATSAGQDLAHYAQQILQLHRQAKEHFLHEELSKDFPLKIGSMETAAAVRLPALFHAILQKYPDLPLDLHTGSTRGLIDLVQSNQLDCAFIGNTEPIPNMFNLHMWTEKMLLVSAKKMNLQMDASFLENIRFIAFKHGCSYRRVIEVFLQGYQLPASQVIEMGSLDGIMNCVALGMGAAILPETYVMGSHYKDQLQFNELSPDLSYSKTYLIANQPATWSRNLKVLLRFTEHFLQTLENENAMKNIY</sequence>
<dbReference type="FunFam" id="1.10.10.10:FF:000001">
    <property type="entry name" value="LysR family transcriptional regulator"/>
    <property type="match status" value="1"/>
</dbReference>
<evidence type="ECO:0000256" key="1">
    <source>
        <dbReference type="ARBA" id="ARBA00009437"/>
    </source>
</evidence>
<dbReference type="FunCoup" id="A0A2U3MYH0">
    <property type="interactions" value="54"/>
</dbReference>
<dbReference type="RefSeq" id="WP_121973954.1">
    <property type="nucleotide sequence ID" value="NZ_OOGT01000062.1"/>
</dbReference>
<dbReference type="InParanoid" id="A0A2U3MYH0"/>
<dbReference type="SUPFAM" id="SSF53850">
    <property type="entry name" value="Periplasmic binding protein-like II"/>
    <property type="match status" value="1"/>
</dbReference>